<evidence type="ECO:0008006" key="4">
    <source>
        <dbReference type="Google" id="ProtNLM"/>
    </source>
</evidence>
<evidence type="ECO:0000313" key="2">
    <source>
        <dbReference type="EMBL" id="MET3654828.1"/>
    </source>
</evidence>
<reference evidence="2 3" key="1">
    <citation type="submission" date="2024-06" db="EMBL/GenBank/DDBJ databases">
        <title>Sorghum-associated microbial communities from plants grown in Nebraska, USA.</title>
        <authorList>
            <person name="Schachtman D."/>
        </authorList>
    </citation>
    <scope>NUCLEOTIDE SEQUENCE [LARGE SCALE GENOMIC DNA]</scope>
    <source>
        <strain evidence="2 3">1073</strain>
    </source>
</reference>
<feature type="transmembrane region" description="Helical" evidence="1">
    <location>
        <begin position="32"/>
        <end position="53"/>
    </location>
</feature>
<name>A0ABV2K444_9GAMM</name>
<gene>
    <name evidence="2" type="ORF">ABIC75_004576</name>
</gene>
<keyword evidence="3" id="KW-1185">Reference proteome</keyword>
<dbReference type="EMBL" id="JBEPMU010000010">
    <property type="protein sequence ID" value="MET3654828.1"/>
    <property type="molecule type" value="Genomic_DNA"/>
</dbReference>
<accession>A0ABV2K444</accession>
<evidence type="ECO:0000313" key="3">
    <source>
        <dbReference type="Proteomes" id="UP001549184"/>
    </source>
</evidence>
<dbReference type="Proteomes" id="UP001549184">
    <property type="component" value="Unassembled WGS sequence"/>
</dbReference>
<organism evidence="2 3">
    <name type="scientific">Dyella japonica</name>
    <dbReference type="NCBI Taxonomy" id="231455"/>
    <lineage>
        <taxon>Bacteria</taxon>
        <taxon>Pseudomonadati</taxon>
        <taxon>Pseudomonadota</taxon>
        <taxon>Gammaproteobacteria</taxon>
        <taxon>Lysobacterales</taxon>
        <taxon>Rhodanobacteraceae</taxon>
        <taxon>Dyella</taxon>
    </lineage>
</organism>
<keyword evidence="1" id="KW-0812">Transmembrane</keyword>
<dbReference type="InterPro" id="IPR025489">
    <property type="entry name" value="DUF4381"/>
</dbReference>
<keyword evidence="1" id="KW-0472">Membrane</keyword>
<dbReference type="Pfam" id="PF14316">
    <property type="entry name" value="DUF4381"/>
    <property type="match status" value="1"/>
</dbReference>
<keyword evidence="1" id="KW-1133">Transmembrane helix</keyword>
<comment type="caution">
    <text evidence="2">The sequence shown here is derived from an EMBL/GenBank/DDBJ whole genome shotgun (WGS) entry which is preliminary data.</text>
</comment>
<protein>
    <recommendedName>
        <fullName evidence="4">DUF4381 domain-containing protein</fullName>
    </recommendedName>
</protein>
<evidence type="ECO:0000256" key="1">
    <source>
        <dbReference type="SAM" id="Phobius"/>
    </source>
</evidence>
<sequence>MMLPAAKTPMVSIADLKDIPAPPPVSYMPQTAGWWVIAGVILLGLLVLAFLAWRKWMRNRYRREARAELAAIENAVADPARRADALASIPALVKRTVLAWAPRQQVGPMSGDAWLSYLDGTYAEGGFVQGPGRALDRLAYGDGAIGNDELASLMSLLHRWIDNHVAA</sequence>
<proteinExistence type="predicted"/>